<name>A0A840NSS3_9HYPH</name>
<comment type="caution">
    <text evidence="1">The sequence shown here is derived from an EMBL/GenBank/DDBJ whole genome shotgun (WGS) entry which is preliminary data.</text>
</comment>
<evidence type="ECO:0000313" key="2">
    <source>
        <dbReference type="Proteomes" id="UP000561417"/>
    </source>
</evidence>
<dbReference type="AlphaFoldDB" id="A0A840NSS3"/>
<dbReference type="EMBL" id="JACHIM010000001">
    <property type="protein sequence ID" value="MBB5073005.1"/>
    <property type="molecule type" value="Genomic_DNA"/>
</dbReference>
<keyword evidence="2" id="KW-1185">Reference proteome</keyword>
<sequence>MFFPLFPFPVLLTAHHNVTTDYKCRVVHKTVDG</sequence>
<evidence type="ECO:0000313" key="1">
    <source>
        <dbReference type="EMBL" id="MBB5073005.1"/>
    </source>
</evidence>
<reference evidence="1 2" key="1">
    <citation type="submission" date="2020-08" db="EMBL/GenBank/DDBJ databases">
        <title>Genomic Encyclopedia of Type Strains, Phase IV (KMG-IV): sequencing the most valuable type-strain genomes for metagenomic binning, comparative biology and taxonomic classification.</title>
        <authorList>
            <person name="Goeker M."/>
        </authorList>
    </citation>
    <scope>NUCLEOTIDE SEQUENCE [LARGE SCALE GENOMIC DNA]</scope>
    <source>
        <strain evidence="1 2">DSM 28538</strain>
    </source>
</reference>
<accession>A0A840NSS3</accession>
<protein>
    <submittedName>
        <fullName evidence="1">Uncharacterized protein</fullName>
    </submittedName>
</protein>
<organism evidence="1 2">
    <name type="scientific">Bartonella callosciuri</name>
    <dbReference type="NCBI Taxonomy" id="686223"/>
    <lineage>
        <taxon>Bacteria</taxon>
        <taxon>Pseudomonadati</taxon>
        <taxon>Pseudomonadota</taxon>
        <taxon>Alphaproteobacteria</taxon>
        <taxon>Hyphomicrobiales</taxon>
        <taxon>Bartonellaceae</taxon>
        <taxon>Bartonella</taxon>
    </lineage>
</organism>
<dbReference type="Proteomes" id="UP000561417">
    <property type="component" value="Unassembled WGS sequence"/>
</dbReference>
<gene>
    <name evidence="1" type="ORF">HNQ69_000109</name>
</gene>
<proteinExistence type="predicted"/>